<feature type="region of interest" description="Disordered" evidence="1">
    <location>
        <begin position="1"/>
        <end position="26"/>
    </location>
</feature>
<accession>A0AA87Z3P8</accession>
<dbReference type="AlphaFoldDB" id="A0AA87Z3P8"/>
<evidence type="ECO:0000313" key="3">
    <source>
        <dbReference type="Proteomes" id="UP001187192"/>
    </source>
</evidence>
<dbReference type="Proteomes" id="UP001187192">
    <property type="component" value="Unassembled WGS sequence"/>
</dbReference>
<evidence type="ECO:0000256" key="1">
    <source>
        <dbReference type="SAM" id="MobiDB-lite"/>
    </source>
</evidence>
<protein>
    <submittedName>
        <fullName evidence="2">Uncharacterized protein</fullName>
    </submittedName>
</protein>
<proteinExistence type="predicted"/>
<keyword evidence="3" id="KW-1185">Reference proteome</keyword>
<dbReference type="EMBL" id="BTGU01000002">
    <property type="protein sequence ID" value="GMN29122.1"/>
    <property type="molecule type" value="Genomic_DNA"/>
</dbReference>
<gene>
    <name evidence="2" type="ORF">TIFTF001_002318</name>
</gene>
<name>A0AA87Z3P8_FICCA</name>
<reference evidence="2" key="1">
    <citation type="submission" date="2023-07" db="EMBL/GenBank/DDBJ databases">
        <title>draft genome sequence of fig (Ficus carica).</title>
        <authorList>
            <person name="Takahashi T."/>
            <person name="Nishimura K."/>
        </authorList>
    </citation>
    <scope>NUCLEOTIDE SEQUENCE</scope>
</reference>
<comment type="caution">
    <text evidence="2">The sequence shown here is derived from an EMBL/GenBank/DDBJ whole genome shotgun (WGS) entry which is preliminary data.</text>
</comment>
<evidence type="ECO:0000313" key="2">
    <source>
        <dbReference type="EMBL" id="GMN29122.1"/>
    </source>
</evidence>
<sequence>MLAKLLDGPNRVFRTGRTDTGQAGPEKNVSKIARWSGRSNPDRVFLVPVRPVPSGPCFLDRLDRIRSCRSDPDRVFWHGLTRPGQDGSIRTVFSGPA</sequence>
<organism evidence="2 3">
    <name type="scientific">Ficus carica</name>
    <name type="common">Common fig</name>
    <dbReference type="NCBI Taxonomy" id="3494"/>
    <lineage>
        <taxon>Eukaryota</taxon>
        <taxon>Viridiplantae</taxon>
        <taxon>Streptophyta</taxon>
        <taxon>Embryophyta</taxon>
        <taxon>Tracheophyta</taxon>
        <taxon>Spermatophyta</taxon>
        <taxon>Magnoliopsida</taxon>
        <taxon>eudicotyledons</taxon>
        <taxon>Gunneridae</taxon>
        <taxon>Pentapetalae</taxon>
        <taxon>rosids</taxon>
        <taxon>fabids</taxon>
        <taxon>Rosales</taxon>
        <taxon>Moraceae</taxon>
        <taxon>Ficeae</taxon>
        <taxon>Ficus</taxon>
    </lineage>
</organism>